<proteinExistence type="predicted"/>
<dbReference type="AlphaFoldDB" id="A0A9D4LK38"/>
<accession>A0A9D4LK38</accession>
<comment type="caution">
    <text evidence="2">The sequence shown here is derived from an EMBL/GenBank/DDBJ whole genome shotgun (WGS) entry which is preliminary data.</text>
</comment>
<dbReference type="EMBL" id="JAIWYP010000002">
    <property type="protein sequence ID" value="KAH3860033.1"/>
    <property type="molecule type" value="Genomic_DNA"/>
</dbReference>
<sequence>MVTPALFNMCCFVLFGNWSLAVNKGPDMVGDGNAVLLGQLKFFFMEYERYPTRQDLRSKSSLQITLNTHRYSIRAITIRRERTAVYRGTATLYRGNLLCLSCQEVLEPKYCEYVTLCGDHESCFVDSFVTSNGNIRFNSGCRDSSVCLATAFHPASIEGRRSGQMIVCSTCCQTRLCNQGGCGKTGWSPDRGPLCYNCEQQRHPTDCNKVRQCQRSQVCSLMTTEIAGEMVHHSSCDYMDACFAAKSRVLASLSNWADGCVQCCNSSLCNDHCEVIQPPLETCKDLNFLKANSEDPDETLLFAKGFLLDAMHKWSDLAIAAADRDPSAHCEATLLMT</sequence>
<keyword evidence="1" id="KW-0732">Signal</keyword>
<dbReference type="Proteomes" id="UP000828390">
    <property type="component" value="Unassembled WGS sequence"/>
</dbReference>
<name>A0A9D4LK38_DREPO</name>
<dbReference type="SUPFAM" id="SSF57302">
    <property type="entry name" value="Snake toxin-like"/>
    <property type="match status" value="1"/>
</dbReference>
<organism evidence="2 3">
    <name type="scientific">Dreissena polymorpha</name>
    <name type="common">Zebra mussel</name>
    <name type="synonym">Mytilus polymorpha</name>
    <dbReference type="NCBI Taxonomy" id="45954"/>
    <lineage>
        <taxon>Eukaryota</taxon>
        <taxon>Metazoa</taxon>
        <taxon>Spiralia</taxon>
        <taxon>Lophotrochozoa</taxon>
        <taxon>Mollusca</taxon>
        <taxon>Bivalvia</taxon>
        <taxon>Autobranchia</taxon>
        <taxon>Heteroconchia</taxon>
        <taxon>Euheterodonta</taxon>
        <taxon>Imparidentia</taxon>
        <taxon>Neoheterodontei</taxon>
        <taxon>Myida</taxon>
        <taxon>Dreissenoidea</taxon>
        <taxon>Dreissenidae</taxon>
        <taxon>Dreissena</taxon>
    </lineage>
</organism>
<reference evidence="2" key="2">
    <citation type="submission" date="2020-11" db="EMBL/GenBank/DDBJ databases">
        <authorList>
            <person name="McCartney M.A."/>
            <person name="Auch B."/>
            <person name="Kono T."/>
            <person name="Mallez S."/>
            <person name="Becker A."/>
            <person name="Gohl D.M."/>
            <person name="Silverstein K.A.T."/>
            <person name="Koren S."/>
            <person name="Bechman K.B."/>
            <person name="Herman A."/>
            <person name="Abrahante J.E."/>
            <person name="Garbe J."/>
        </authorList>
    </citation>
    <scope>NUCLEOTIDE SEQUENCE</scope>
    <source>
        <strain evidence="2">Duluth1</strain>
        <tissue evidence="2">Whole animal</tissue>
    </source>
</reference>
<feature type="signal peptide" evidence="1">
    <location>
        <begin position="1"/>
        <end position="21"/>
    </location>
</feature>
<evidence type="ECO:0000256" key="1">
    <source>
        <dbReference type="SAM" id="SignalP"/>
    </source>
</evidence>
<evidence type="ECO:0000313" key="3">
    <source>
        <dbReference type="Proteomes" id="UP000828390"/>
    </source>
</evidence>
<protein>
    <submittedName>
        <fullName evidence="2">Uncharacterized protein</fullName>
    </submittedName>
</protein>
<keyword evidence="3" id="KW-1185">Reference proteome</keyword>
<dbReference type="InterPro" id="IPR045860">
    <property type="entry name" value="Snake_toxin-like_sf"/>
</dbReference>
<gene>
    <name evidence="2" type="ORF">DPMN_022926</name>
</gene>
<feature type="chain" id="PRO_5038964022" evidence="1">
    <location>
        <begin position="22"/>
        <end position="337"/>
    </location>
</feature>
<evidence type="ECO:0000313" key="2">
    <source>
        <dbReference type="EMBL" id="KAH3860033.1"/>
    </source>
</evidence>
<reference evidence="2" key="1">
    <citation type="journal article" date="2019" name="bioRxiv">
        <title>The Genome of the Zebra Mussel, Dreissena polymorpha: A Resource for Invasive Species Research.</title>
        <authorList>
            <person name="McCartney M.A."/>
            <person name="Auch B."/>
            <person name="Kono T."/>
            <person name="Mallez S."/>
            <person name="Zhang Y."/>
            <person name="Obille A."/>
            <person name="Becker A."/>
            <person name="Abrahante J.E."/>
            <person name="Garbe J."/>
            <person name="Badalamenti J.P."/>
            <person name="Herman A."/>
            <person name="Mangelson H."/>
            <person name="Liachko I."/>
            <person name="Sullivan S."/>
            <person name="Sone E.D."/>
            <person name="Koren S."/>
            <person name="Silverstein K.A.T."/>
            <person name="Beckman K.B."/>
            <person name="Gohl D.M."/>
        </authorList>
    </citation>
    <scope>NUCLEOTIDE SEQUENCE</scope>
    <source>
        <strain evidence="2">Duluth1</strain>
        <tissue evidence="2">Whole animal</tissue>
    </source>
</reference>